<dbReference type="PROSITE" id="PS51257">
    <property type="entry name" value="PROKAR_LIPOPROTEIN"/>
    <property type="match status" value="1"/>
</dbReference>
<dbReference type="PROSITE" id="PS50005">
    <property type="entry name" value="TPR"/>
    <property type="match status" value="1"/>
</dbReference>
<reference evidence="2 3" key="1">
    <citation type="journal article" date="2015" name="BMC Genomics">
        <title>Genome mining reveals unlocked bioactive potential of marine Gram-negative bacteria.</title>
        <authorList>
            <person name="Machado H."/>
            <person name="Sonnenschein E.C."/>
            <person name="Melchiorsen J."/>
            <person name="Gram L."/>
        </authorList>
    </citation>
    <scope>NUCLEOTIDE SEQUENCE [LARGE SCALE GENOMIC DNA]</scope>
    <source>
        <strain evidence="2 3">S2471</strain>
    </source>
</reference>
<feature type="repeat" description="TPR" evidence="1">
    <location>
        <begin position="20"/>
        <end position="53"/>
    </location>
</feature>
<dbReference type="Proteomes" id="UP000033452">
    <property type="component" value="Unassembled WGS sequence"/>
</dbReference>
<protein>
    <submittedName>
        <fullName evidence="2">Uncharacterized protein</fullName>
    </submittedName>
</protein>
<gene>
    <name evidence="2" type="ORF">TW77_16940</name>
</gene>
<dbReference type="RefSeq" id="WP_046006168.1">
    <property type="nucleotide sequence ID" value="NZ_JXYA01000042.1"/>
</dbReference>
<dbReference type="OrthoDB" id="6279819at2"/>
<dbReference type="InterPro" id="IPR019734">
    <property type="entry name" value="TPR_rpt"/>
</dbReference>
<sequence length="445" mass="51293">MNTPKLCALVIASALLVSGCKSLVQKGNKLYEAGMYDQSAEFYEQALAEDPQDVEARQRLTLARNKIIDRGLIDVRMLRLSGNYTGAALKLEALLRNQVSWHIEPVGPMAETQNEELRYATRWLQQEALSLSRSAFPDPFRYFEMRYAFLIANARLGNTFAQYQGQLQENAERQCHKLKASQGQDRLFLQRFYRKYCQAWNITNSAASQVSDRALYSGIRIAPKLTVQLHDTSTQKQRLQTVLSQLNEAFRDSLWYHPQGEKEFALNVHATFKHTRDAKLVNRQKHYTLEQAQPNPAEPGSLMEVEVTKTYQYPVTEFTEYFSLDIMYQGRLGPQQIEHKVDDSQVHYTQSHYADFVQLDLAPQKAHFLDVNTRLDKQLSELRAQFKADLDSVWQQTYCEDKLGAASGEHVLRCAKLAPHHEYVNNWFNQHFGLSYQAMSSLYSL</sequence>
<name>A0A0F4QHV0_9GAMM</name>
<organism evidence="2 3">
    <name type="scientific">Pseudoalteromonas rubra</name>
    <dbReference type="NCBI Taxonomy" id="43658"/>
    <lineage>
        <taxon>Bacteria</taxon>
        <taxon>Pseudomonadati</taxon>
        <taxon>Pseudomonadota</taxon>
        <taxon>Gammaproteobacteria</taxon>
        <taxon>Alteromonadales</taxon>
        <taxon>Pseudoalteromonadaceae</taxon>
        <taxon>Pseudoalteromonas</taxon>
    </lineage>
</organism>
<keyword evidence="3" id="KW-1185">Reference proteome</keyword>
<dbReference type="SMART" id="SM00028">
    <property type="entry name" value="TPR"/>
    <property type="match status" value="1"/>
</dbReference>
<dbReference type="SUPFAM" id="SSF48452">
    <property type="entry name" value="TPR-like"/>
    <property type="match status" value="1"/>
</dbReference>
<dbReference type="AlphaFoldDB" id="A0A0F4QHV0"/>
<evidence type="ECO:0000313" key="2">
    <source>
        <dbReference type="EMBL" id="KJZ06904.1"/>
    </source>
</evidence>
<proteinExistence type="predicted"/>
<dbReference type="Gene3D" id="1.25.40.10">
    <property type="entry name" value="Tetratricopeptide repeat domain"/>
    <property type="match status" value="1"/>
</dbReference>
<accession>A0A0F4QHV0</accession>
<dbReference type="PATRIC" id="fig|43658.5.peg.3583"/>
<dbReference type="InterPro" id="IPR011990">
    <property type="entry name" value="TPR-like_helical_dom_sf"/>
</dbReference>
<keyword evidence="1" id="KW-0802">TPR repeat</keyword>
<comment type="caution">
    <text evidence="2">The sequence shown here is derived from an EMBL/GenBank/DDBJ whole genome shotgun (WGS) entry which is preliminary data.</text>
</comment>
<evidence type="ECO:0000313" key="3">
    <source>
        <dbReference type="Proteomes" id="UP000033452"/>
    </source>
</evidence>
<evidence type="ECO:0000256" key="1">
    <source>
        <dbReference type="PROSITE-ProRule" id="PRU00339"/>
    </source>
</evidence>
<dbReference type="EMBL" id="JXYA01000042">
    <property type="protein sequence ID" value="KJZ06904.1"/>
    <property type="molecule type" value="Genomic_DNA"/>
</dbReference>